<dbReference type="EMBL" id="JAESVN010000014">
    <property type="protein sequence ID" value="MBL4919203.1"/>
    <property type="molecule type" value="Genomic_DNA"/>
</dbReference>
<evidence type="ECO:0000313" key="3">
    <source>
        <dbReference type="Proteomes" id="UP000648908"/>
    </source>
</evidence>
<keyword evidence="3" id="KW-1185">Reference proteome</keyword>
<accession>A0A8K0Y292</accession>
<dbReference type="PANTHER" id="PTHR43194:SF2">
    <property type="entry name" value="PEROXISOMAL MEMBRANE PROTEIN LPX1"/>
    <property type="match status" value="1"/>
</dbReference>
<proteinExistence type="predicted"/>
<sequence>MTTPLAPRPSQPIQTRLREKIRTGLNDAELLRTARNLSLSLHLRCGPQGCRISVTEGRLALDTMTVTDQPEITITAAQAEWERLIQSPPPPLYNSFTALQIANPAFQVDGDPLLIAQARALLECMFERIIEVPLRPAKPVIRDPALITGHYSDLRLGSTYCRVYHEVAGSGAVPVLFLHTAGADGRQYFDQLSDTELGAAWRLHAPDMPFHGRSMPVEGWDWGEYCLTAGIYRDWVCAFLEQVVGGPAILVGGSMGAAIALVMAAERPDLTLGVVALEPPFRSRGRQNPFQMHPAVHGGLHNAAFVRGLMAPTSPLDHRRRAGWIYSQGAPGIYPGDLAFYSEEFDGAETGPAIDSNRCPVALLSGEYDYSATPADGARLASHIPGALHLVMAGLGHFPATEDPDTFRPHLLRGLQHVCEHMILR</sequence>
<gene>
    <name evidence="2" type="ORF">JL811_18440</name>
</gene>
<organism evidence="2 3">
    <name type="scientific">Szabonella alba</name>
    <dbReference type="NCBI Taxonomy" id="2804194"/>
    <lineage>
        <taxon>Bacteria</taxon>
        <taxon>Pseudomonadati</taxon>
        <taxon>Pseudomonadota</taxon>
        <taxon>Alphaproteobacteria</taxon>
        <taxon>Rhodobacterales</taxon>
        <taxon>Paracoccaceae</taxon>
        <taxon>Szabonella</taxon>
    </lineage>
</organism>
<evidence type="ECO:0000259" key="1">
    <source>
        <dbReference type="Pfam" id="PF12697"/>
    </source>
</evidence>
<reference evidence="2" key="1">
    <citation type="submission" date="2021-01" db="EMBL/GenBank/DDBJ databases">
        <title>Tabrizicola alba sp. nov. a motile alkaliphilic bacterium isolated from a soda lake.</title>
        <authorList>
            <person name="Szuroczki S."/>
            <person name="Abbaszade G."/>
            <person name="Schumann P."/>
            <person name="Toth E."/>
        </authorList>
    </citation>
    <scope>NUCLEOTIDE SEQUENCE</scope>
    <source>
        <strain evidence="2">DMG-N-6</strain>
    </source>
</reference>
<dbReference type="InterPro" id="IPR050228">
    <property type="entry name" value="Carboxylesterase_BioH"/>
</dbReference>
<dbReference type="InterPro" id="IPR000073">
    <property type="entry name" value="AB_hydrolase_1"/>
</dbReference>
<dbReference type="PANTHER" id="PTHR43194">
    <property type="entry name" value="HYDROLASE ALPHA/BETA FOLD FAMILY"/>
    <property type="match status" value="1"/>
</dbReference>
<dbReference type="InterPro" id="IPR029058">
    <property type="entry name" value="AB_hydrolase_fold"/>
</dbReference>
<dbReference type="RefSeq" id="WP_202690182.1">
    <property type="nucleotide sequence ID" value="NZ_JAESVN010000014.1"/>
</dbReference>
<evidence type="ECO:0000313" key="2">
    <source>
        <dbReference type="EMBL" id="MBL4919203.1"/>
    </source>
</evidence>
<dbReference type="SUPFAM" id="SSF53474">
    <property type="entry name" value="alpha/beta-Hydrolases"/>
    <property type="match status" value="1"/>
</dbReference>
<name>A0A8K0Y292_9RHOB</name>
<protein>
    <submittedName>
        <fullName evidence="2">Alpha/beta hydrolase</fullName>
    </submittedName>
</protein>
<comment type="caution">
    <text evidence="2">The sequence shown here is derived from an EMBL/GenBank/DDBJ whole genome shotgun (WGS) entry which is preliminary data.</text>
</comment>
<dbReference type="AlphaFoldDB" id="A0A8K0Y292"/>
<keyword evidence="2" id="KW-0378">Hydrolase</keyword>
<feature type="domain" description="AB hydrolase-1" evidence="1">
    <location>
        <begin position="175"/>
        <end position="407"/>
    </location>
</feature>
<dbReference type="Gene3D" id="3.40.50.1820">
    <property type="entry name" value="alpha/beta hydrolase"/>
    <property type="match status" value="1"/>
</dbReference>
<dbReference type="GO" id="GO:0016787">
    <property type="term" value="F:hydrolase activity"/>
    <property type="evidence" value="ECO:0007669"/>
    <property type="project" value="UniProtKB-KW"/>
</dbReference>
<dbReference type="Pfam" id="PF12697">
    <property type="entry name" value="Abhydrolase_6"/>
    <property type="match status" value="1"/>
</dbReference>
<dbReference type="Proteomes" id="UP000648908">
    <property type="component" value="Unassembled WGS sequence"/>
</dbReference>